<dbReference type="RefSeq" id="WP_058634758.1">
    <property type="nucleotide sequence ID" value="NZ_LDPZ01000019.1"/>
</dbReference>
<proteinExistence type="predicted"/>
<dbReference type="PATRIC" id="fig|401562.3.peg.1262"/>
<dbReference type="Pfam" id="PF12889">
    <property type="entry name" value="DUF3829"/>
    <property type="match status" value="1"/>
</dbReference>
<accession>A0A175R929</accession>
<gene>
    <name evidence="1" type="ORF">NS226_09275</name>
</gene>
<comment type="caution">
    <text evidence="1">The sequence shown here is derived from an EMBL/GenBank/DDBJ whole genome shotgun (WGS) entry which is preliminary data.</text>
</comment>
<name>A0A175R929_9HYPH</name>
<evidence type="ECO:0000313" key="1">
    <source>
        <dbReference type="EMBL" id="KTQ95865.1"/>
    </source>
</evidence>
<sequence length="307" mass="32543">MALAAVGSLAGCKDESKGAAQAGVSATTADTAELAKSNAYITAANVGGRTFSNALDTYQQTIAPKLAKQKALSDYAVVPPLKVSQIQTRLQTAIALKGSIPELDQVARDFAAAIDAFVPVNNGLANYAESKGFLADGGAKAREGDAAYVASLSRVAEAETKFLDQIEARDERLVREAYEAAPEGSVERYRAGIILSGKKAMNEVVTVFTEPSNTAARQQFASHLDEMAGMVEKWDAAVRAKKPEGCAILQSRFNSVIAGGRKAVQNAEQGRFNRDAGAPPVGLQFEFSILQSNFASMINELNRPFSC</sequence>
<dbReference type="EMBL" id="LDPZ01000019">
    <property type="protein sequence ID" value="KTQ95865.1"/>
    <property type="molecule type" value="Genomic_DNA"/>
</dbReference>
<dbReference type="Proteomes" id="UP000078272">
    <property type="component" value="Unassembled WGS sequence"/>
</dbReference>
<reference evidence="1 2" key="1">
    <citation type="journal article" date="2016" name="Front. Microbiol.">
        <title>Genomic Resource of Rice Seed Associated Bacteria.</title>
        <authorList>
            <person name="Midha S."/>
            <person name="Bansal K."/>
            <person name="Sharma S."/>
            <person name="Kumar N."/>
            <person name="Patil P.P."/>
            <person name="Chaudhry V."/>
            <person name="Patil P.B."/>
        </authorList>
    </citation>
    <scope>NUCLEOTIDE SEQUENCE [LARGE SCALE GENOMIC DNA]</scope>
    <source>
        <strain evidence="1 2">NS226</strain>
    </source>
</reference>
<organism evidence="1 2">
    <name type="scientific">Aureimonas ureilytica</name>
    <dbReference type="NCBI Taxonomy" id="401562"/>
    <lineage>
        <taxon>Bacteria</taxon>
        <taxon>Pseudomonadati</taxon>
        <taxon>Pseudomonadota</taxon>
        <taxon>Alphaproteobacteria</taxon>
        <taxon>Hyphomicrobiales</taxon>
        <taxon>Aurantimonadaceae</taxon>
        <taxon>Aureimonas</taxon>
    </lineage>
</organism>
<dbReference type="AlphaFoldDB" id="A0A175R929"/>
<evidence type="ECO:0000313" key="2">
    <source>
        <dbReference type="Proteomes" id="UP000078272"/>
    </source>
</evidence>
<evidence type="ECO:0008006" key="3">
    <source>
        <dbReference type="Google" id="ProtNLM"/>
    </source>
</evidence>
<dbReference type="STRING" id="401562.NS365_02900"/>
<dbReference type="InterPro" id="IPR024291">
    <property type="entry name" value="DUF3829"/>
</dbReference>
<protein>
    <recommendedName>
        <fullName evidence="3">DUF3829 domain-containing protein</fullName>
    </recommendedName>
</protein>